<dbReference type="eggNOG" id="KOG2543">
    <property type="taxonomic scope" value="Eukaryota"/>
</dbReference>
<dbReference type="HOGENOM" id="CLU_022443_0_0_1"/>
<dbReference type="Pfam" id="PF21639">
    <property type="entry name" value="ORC5_lid"/>
    <property type="match status" value="1"/>
</dbReference>
<feature type="compositionally biased region" description="Basic residues" evidence="4">
    <location>
        <begin position="582"/>
        <end position="592"/>
    </location>
</feature>
<protein>
    <recommendedName>
        <fullName evidence="9">Origin recognition complex subunit</fullName>
    </recommendedName>
</protein>
<keyword evidence="2" id="KW-0235">DNA replication</keyword>
<dbReference type="Proteomes" id="UP000014071">
    <property type="component" value="Unassembled WGS sequence"/>
</dbReference>
<keyword evidence="3" id="KW-0539">Nucleus</keyword>
<evidence type="ECO:0008006" key="9">
    <source>
        <dbReference type="Google" id="ProtNLM"/>
    </source>
</evidence>
<comment type="subcellular location">
    <subcellularLocation>
        <location evidence="1">Nucleus</location>
    </subcellularLocation>
</comment>
<dbReference type="InterPro" id="IPR047088">
    <property type="entry name" value="ORC5_C"/>
</dbReference>
<feature type="compositionally biased region" description="Low complexity" evidence="4">
    <location>
        <begin position="39"/>
        <end position="48"/>
    </location>
</feature>
<feature type="domain" description="ORC5 lid" evidence="6">
    <location>
        <begin position="378"/>
        <end position="433"/>
    </location>
</feature>
<dbReference type="GO" id="GO:0005664">
    <property type="term" value="C:nuclear origin of replication recognition complex"/>
    <property type="evidence" value="ECO:0007669"/>
    <property type="project" value="TreeGrafter"/>
</dbReference>
<dbReference type="STRING" id="1305764.R9PG24"/>
<evidence type="ECO:0000256" key="3">
    <source>
        <dbReference type="ARBA" id="ARBA00023242"/>
    </source>
</evidence>
<feature type="region of interest" description="Disordered" evidence="4">
    <location>
        <begin position="68"/>
        <end position="96"/>
    </location>
</feature>
<evidence type="ECO:0000259" key="5">
    <source>
        <dbReference type="Pfam" id="PF14630"/>
    </source>
</evidence>
<dbReference type="AlphaFoldDB" id="R9PG24"/>
<accession>R9PG24</accession>
<feature type="region of interest" description="Disordered" evidence="4">
    <location>
        <begin position="21"/>
        <end position="48"/>
    </location>
</feature>
<dbReference type="GO" id="GO:0006270">
    <property type="term" value="P:DNA replication initiation"/>
    <property type="evidence" value="ECO:0007669"/>
    <property type="project" value="TreeGrafter"/>
</dbReference>
<dbReference type="OrthoDB" id="365981at2759"/>
<dbReference type="InterPro" id="IPR048866">
    <property type="entry name" value="ORC5_lid"/>
</dbReference>
<reference evidence="8" key="1">
    <citation type="journal article" date="2013" name="Genome Announc.">
        <title>Draft genome sequence of the basidiomycetous yeast-like fungus Pseudozyma hubeiensis SY62, which produces an abundant amount of the biosurfactant mannosylerythritol lipids.</title>
        <authorList>
            <person name="Konishi M."/>
            <person name="Hatada Y."/>
            <person name="Horiuchi J."/>
        </authorList>
    </citation>
    <scope>NUCLEOTIDE SEQUENCE [LARGE SCALE GENOMIC DNA]</scope>
    <source>
        <strain evidence="8">SY62</strain>
    </source>
</reference>
<dbReference type="InterPro" id="IPR020796">
    <property type="entry name" value="ORC5"/>
</dbReference>
<organism evidence="7 8">
    <name type="scientific">Pseudozyma hubeiensis (strain SY62)</name>
    <name type="common">Yeast</name>
    <dbReference type="NCBI Taxonomy" id="1305764"/>
    <lineage>
        <taxon>Eukaryota</taxon>
        <taxon>Fungi</taxon>
        <taxon>Dikarya</taxon>
        <taxon>Basidiomycota</taxon>
        <taxon>Ustilaginomycotina</taxon>
        <taxon>Ustilaginomycetes</taxon>
        <taxon>Ustilaginales</taxon>
        <taxon>Ustilaginaceae</taxon>
        <taxon>Pseudozyma</taxon>
    </lineage>
</organism>
<gene>
    <name evidence="7" type="ORF">PHSY_004644</name>
</gene>
<keyword evidence="8" id="KW-1185">Reference proteome</keyword>
<dbReference type="RefSeq" id="XP_012190647.1">
    <property type="nucleotide sequence ID" value="XM_012335257.1"/>
</dbReference>
<evidence type="ECO:0000313" key="7">
    <source>
        <dbReference type="EMBL" id="GAC97060.1"/>
    </source>
</evidence>
<sequence length="737" mass="80912">MGEAKMDPSVVEGVQAFEKNRKKLSSKQQCFMPTPPQQSKGGSSSVKRGSSVFAVQGLVDSHTVVATPHHFSKGHTRHTPSDTSTQVEREPHPGLAERPASTMAMATSSHAGRSDQIASLTNLLGQPSQPLPPSLLLQDACSPNTTARLVSDTLEALSHDADNDEGPLCWCSVSPLTSINPTTLFRNILSSLQEQVTHIQQTARSDSANAVAGGSRGKYRRPESSLDYLLWSLGTILDTIDGRVVIVVKDAERIRDLWPEHIWTAFCRLPLLAGKPGRICSVLISTLPWSQYRTPSGLTVSHQPITIRFPRLTRSDMLAILALDFPSLWNSYSASVQSAQMHARTSIALCEPSTLLKLHKQRCGQDVSMEALRALHDQFVGVFYDSVRSNVRDVEELRTMSAAVWHSFVVPIQTRECTTSDLQTLLLASSHLFKDVILRLQTREVGPREWTQEARVKSIQASAARLAAAKIPTSAATHQGGPADDDVNMADEERKFDEEEWLERETAALERLRSASSQATVSLLPSLALIPTFLVIASFLASYNPSRLDVRYFLRDDSLLSLSSGASKGKSLKGGRKLGPGRGRKGAARGRPSKSAVRVTNEDGQTENLNRQQLLGPKPFPIDRLLSIFQALITEAAPEMSMVYSSLIPENESNAQGDLDRSTLWEFRSKSLSVYSQINGLVARRMLVRTSAQDKLGTSINFRTNVSYNVVAVLAKRVKFDLDEWLWDWGAGGANGL</sequence>
<feature type="region of interest" description="Disordered" evidence="4">
    <location>
        <begin position="565"/>
        <end position="608"/>
    </location>
</feature>
<dbReference type="PANTHER" id="PTHR12705">
    <property type="entry name" value="ORIGIN RECOGNITION COMPLEX SUBUNIT 5"/>
    <property type="match status" value="1"/>
</dbReference>
<proteinExistence type="predicted"/>
<feature type="domain" description="Origin recognition complex subunit 5 C-terminal" evidence="5">
    <location>
        <begin position="527"/>
        <end position="726"/>
    </location>
</feature>
<evidence type="ECO:0000256" key="4">
    <source>
        <dbReference type="SAM" id="MobiDB-lite"/>
    </source>
</evidence>
<dbReference type="PANTHER" id="PTHR12705:SF0">
    <property type="entry name" value="ORIGIN RECOGNITION COMPLEX SUBUNIT 5"/>
    <property type="match status" value="1"/>
</dbReference>
<evidence type="ECO:0000259" key="6">
    <source>
        <dbReference type="Pfam" id="PF21639"/>
    </source>
</evidence>
<dbReference type="GO" id="GO:0003688">
    <property type="term" value="F:DNA replication origin binding"/>
    <property type="evidence" value="ECO:0007669"/>
    <property type="project" value="TreeGrafter"/>
</dbReference>
<evidence type="ECO:0000256" key="2">
    <source>
        <dbReference type="ARBA" id="ARBA00022705"/>
    </source>
</evidence>
<evidence type="ECO:0000313" key="8">
    <source>
        <dbReference type="Proteomes" id="UP000014071"/>
    </source>
</evidence>
<name>R9PG24_PSEHS</name>
<dbReference type="Pfam" id="PF14630">
    <property type="entry name" value="ORC5_C"/>
    <property type="match status" value="1"/>
</dbReference>
<evidence type="ECO:0000256" key="1">
    <source>
        <dbReference type="ARBA" id="ARBA00004123"/>
    </source>
</evidence>
<dbReference type="GeneID" id="24109926"/>
<dbReference type="EMBL" id="DF238808">
    <property type="protein sequence ID" value="GAC97060.1"/>
    <property type="molecule type" value="Genomic_DNA"/>
</dbReference>